<evidence type="ECO:0000256" key="1">
    <source>
        <dbReference type="ARBA" id="ARBA00004826"/>
    </source>
</evidence>
<feature type="active site" evidence="10">
    <location>
        <position position="138"/>
    </location>
</feature>
<evidence type="ECO:0000256" key="2">
    <source>
        <dbReference type="ARBA" id="ARBA00007579"/>
    </source>
</evidence>
<keyword evidence="5 10" id="KW-0479">Metal-binding</keyword>
<organism evidence="12 13">
    <name type="scientific">Marinactinospora rubrisoli</name>
    <dbReference type="NCBI Taxonomy" id="2715399"/>
    <lineage>
        <taxon>Bacteria</taxon>
        <taxon>Bacillati</taxon>
        <taxon>Actinomycetota</taxon>
        <taxon>Actinomycetes</taxon>
        <taxon>Streptosporangiales</taxon>
        <taxon>Nocardiopsidaceae</taxon>
        <taxon>Marinactinospora</taxon>
    </lineage>
</organism>
<dbReference type="Pfam" id="PF00293">
    <property type="entry name" value="NUDIX"/>
    <property type="match status" value="1"/>
</dbReference>
<keyword evidence="9 10" id="KW-0413">Isomerase</keyword>
<keyword evidence="13" id="KW-1185">Reference proteome</keyword>
<evidence type="ECO:0000259" key="11">
    <source>
        <dbReference type="PROSITE" id="PS51462"/>
    </source>
</evidence>
<evidence type="ECO:0000256" key="4">
    <source>
        <dbReference type="ARBA" id="ARBA00022490"/>
    </source>
</evidence>
<dbReference type="InterPro" id="IPR000086">
    <property type="entry name" value="NUDIX_hydrolase_dom"/>
</dbReference>
<evidence type="ECO:0000256" key="3">
    <source>
        <dbReference type="ARBA" id="ARBA00012057"/>
    </source>
</evidence>
<evidence type="ECO:0000256" key="7">
    <source>
        <dbReference type="ARBA" id="ARBA00023211"/>
    </source>
</evidence>
<reference evidence="13" key="1">
    <citation type="journal article" date="2019" name="Int. J. Syst. Evol. Microbiol.">
        <title>The Global Catalogue of Microorganisms (GCM) 10K type strain sequencing project: providing services to taxonomists for standard genome sequencing and annotation.</title>
        <authorList>
            <consortium name="The Broad Institute Genomics Platform"/>
            <consortium name="The Broad Institute Genome Sequencing Center for Infectious Disease"/>
            <person name="Wu L."/>
            <person name="Ma J."/>
        </authorList>
    </citation>
    <scope>NUCLEOTIDE SEQUENCE [LARGE SCALE GENOMIC DNA]</scope>
    <source>
        <strain evidence="13">CGMCC 4.7382</strain>
    </source>
</reference>
<comment type="catalytic activity">
    <reaction evidence="10">
        <text>isopentenyl diphosphate = dimethylallyl diphosphate</text>
        <dbReference type="Rhea" id="RHEA:23284"/>
        <dbReference type="ChEBI" id="CHEBI:57623"/>
        <dbReference type="ChEBI" id="CHEBI:128769"/>
        <dbReference type="EC" id="5.3.3.2"/>
    </reaction>
</comment>
<dbReference type="CDD" id="cd02885">
    <property type="entry name" value="NUDIX_IPP_Isomerase"/>
    <property type="match status" value="1"/>
</dbReference>
<dbReference type="RefSeq" id="WP_379871821.1">
    <property type="nucleotide sequence ID" value="NZ_JBHTBH010000007.1"/>
</dbReference>
<keyword evidence="8 10" id="KW-0414">Isoprene biosynthesis</keyword>
<dbReference type="HAMAP" id="MF_00202">
    <property type="entry name" value="Idi"/>
    <property type="match status" value="1"/>
</dbReference>
<dbReference type="GO" id="GO:0004452">
    <property type="term" value="F:isopentenyl-diphosphate delta-isomerase activity"/>
    <property type="evidence" value="ECO:0007669"/>
    <property type="project" value="UniProtKB-EC"/>
</dbReference>
<proteinExistence type="inferred from homology"/>
<feature type="binding site" evidence="10">
    <location>
        <position position="91"/>
    </location>
    <ligand>
        <name>Mn(2+)</name>
        <dbReference type="ChEBI" id="CHEBI:29035"/>
    </ligand>
</feature>
<feature type="binding site" evidence="10">
    <location>
        <position position="136"/>
    </location>
    <ligand>
        <name>Mn(2+)</name>
        <dbReference type="ChEBI" id="CHEBI:29035"/>
    </ligand>
</feature>
<feature type="binding site" evidence="10">
    <location>
        <position position="54"/>
    </location>
    <ligand>
        <name>Mn(2+)</name>
        <dbReference type="ChEBI" id="CHEBI:29035"/>
    </ligand>
</feature>
<dbReference type="NCBIfam" id="NF002995">
    <property type="entry name" value="PRK03759.1"/>
    <property type="match status" value="1"/>
</dbReference>
<sequence>MTRVTWIGSTARAAVAGDSPAESEDERIVLLSPEGEAIGVAPKRASHHRETPLHLAFSCYLVDDAGRVLMTRRAHHKPTWPSVLTNSCCGHPAPGESLRAAVRRRVGQELGLHVGEMTLILPEFGYRATMSNGVVEYELCPVVRAAATGSVAPDPEEVAEAEWWDWTDCVRLRNAEEASPWFRDQMVQLVPLGGPAEWPEASVDRLPPAIAW</sequence>
<evidence type="ECO:0000256" key="6">
    <source>
        <dbReference type="ARBA" id="ARBA00022842"/>
    </source>
</evidence>
<dbReference type="EC" id="5.3.3.2" evidence="3 10"/>
<dbReference type="PANTHER" id="PTHR10885:SF0">
    <property type="entry name" value="ISOPENTENYL-DIPHOSPHATE DELTA-ISOMERASE"/>
    <property type="match status" value="1"/>
</dbReference>
<gene>
    <name evidence="10 12" type="primary">idi</name>
    <name evidence="12" type="ORF">ACFQRF_15605</name>
</gene>
<dbReference type="SUPFAM" id="SSF55811">
    <property type="entry name" value="Nudix"/>
    <property type="match status" value="1"/>
</dbReference>
<dbReference type="EMBL" id="JBHTBH010000007">
    <property type="protein sequence ID" value="MFC7329161.1"/>
    <property type="molecule type" value="Genomic_DNA"/>
</dbReference>
<evidence type="ECO:0000256" key="9">
    <source>
        <dbReference type="ARBA" id="ARBA00023235"/>
    </source>
</evidence>
<comment type="pathway">
    <text evidence="1 10">Isoprenoid biosynthesis; dimethylallyl diphosphate biosynthesis; dimethylallyl diphosphate from isopentenyl diphosphate: step 1/1.</text>
</comment>
<feature type="binding site" evidence="10">
    <location>
        <position position="47"/>
    </location>
    <ligand>
        <name>Mn(2+)</name>
        <dbReference type="ChEBI" id="CHEBI:29035"/>
    </ligand>
</feature>
<dbReference type="PROSITE" id="PS51462">
    <property type="entry name" value="NUDIX"/>
    <property type="match status" value="1"/>
</dbReference>
<protein>
    <recommendedName>
        <fullName evidence="3 10">Isopentenyl-diphosphate Delta-isomerase</fullName>
        <shortName evidence="10">IPP isomerase</shortName>
        <ecNumber evidence="3 10">5.3.3.2</ecNumber>
    </recommendedName>
    <alternativeName>
        <fullName evidence="10">IPP:DMAPP isomerase</fullName>
    </alternativeName>
    <alternativeName>
        <fullName evidence="10">Isopentenyl pyrophosphate isomerase</fullName>
    </alternativeName>
</protein>
<dbReference type="InterPro" id="IPR015797">
    <property type="entry name" value="NUDIX_hydrolase-like_dom_sf"/>
</dbReference>
<dbReference type="InterPro" id="IPR056375">
    <property type="entry name" value="Idi_bact"/>
</dbReference>
<feature type="domain" description="Nudix hydrolase" evidence="11">
    <location>
        <begin position="52"/>
        <end position="188"/>
    </location>
</feature>
<name>A0ABW2KGT6_9ACTN</name>
<comment type="subcellular location">
    <subcellularLocation>
        <location evidence="10">Cytoplasm</location>
    </subcellularLocation>
</comment>
<comment type="cofactor">
    <cofactor evidence="10">
        <name>Mn(2+)</name>
        <dbReference type="ChEBI" id="CHEBI:29035"/>
    </cofactor>
    <text evidence="10">Binds 1 Mn(2+) ion per subunit.</text>
</comment>
<evidence type="ECO:0000313" key="13">
    <source>
        <dbReference type="Proteomes" id="UP001596540"/>
    </source>
</evidence>
<feature type="active site" evidence="10">
    <location>
        <position position="89"/>
    </location>
</feature>
<comment type="function">
    <text evidence="10">Catalyzes the 1,3-allylic rearrangement of the homoallylic substrate isopentenyl (IPP) to its highly electrophilic allylic isomer, dimethylallyl diphosphate (DMAPP).</text>
</comment>
<keyword evidence="7 10" id="KW-0464">Manganese</keyword>
<keyword evidence="6 10" id="KW-0460">Magnesium</keyword>
<feature type="binding site" evidence="10">
    <location>
        <position position="138"/>
    </location>
    <ligand>
        <name>Mn(2+)</name>
        <dbReference type="ChEBI" id="CHEBI:29035"/>
    </ligand>
</feature>
<keyword evidence="4 10" id="KW-0963">Cytoplasm</keyword>
<evidence type="ECO:0000256" key="8">
    <source>
        <dbReference type="ARBA" id="ARBA00023229"/>
    </source>
</evidence>
<evidence type="ECO:0000256" key="5">
    <source>
        <dbReference type="ARBA" id="ARBA00022723"/>
    </source>
</evidence>
<dbReference type="Gene3D" id="3.90.79.10">
    <property type="entry name" value="Nucleoside Triphosphate Pyrophosphohydrolase"/>
    <property type="match status" value="1"/>
</dbReference>
<feature type="binding site" evidence="10">
    <location>
        <position position="109"/>
    </location>
    <ligand>
        <name>Mg(2+)</name>
        <dbReference type="ChEBI" id="CHEBI:18420"/>
    </ligand>
</feature>
<comment type="cofactor">
    <cofactor evidence="10">
        <name>Mg(2+)</name>
        <dbReference type="ChEBI" id="CHEBI:18420"/>
    </cofactor>
    <text evidence="10">Binds 1 Mg(2+) ion per subunit. The magnesium ion binds only when substrate is bound.</text>
</comment>
<evidence type="ECO:0000313" key="12">
    <source>
        <dbReference type="EMBL" id="MFC7329161.1"/>
    </source>
</evidence>
<comment type="similarity">
    <text evidence="2 10">Belongs to the IPP isomerase type 1 family.</text>
</comment>
<evidence type="ECO:0000256" key="10">
    <source>
        <dbReference type="HAMAP-Rule" id="MF_00202"/>
    </source>
</evidence>
<accession>A0ABW2KGT6</accession>
<dbReference type="Proteomes" id="UP001596540">
    <property type="component" value="Unassembled WGS sequence"/>
</dbReference>
<dbReference type="PANTHER" id="PTHR10885">
    <property type="entry name" value="ISOPENTENYL-DIPHOSPHATE DELTA-ISOMERASE"/>
    <property type="match status" value="1"/>
</dbReference>
<comment type="caution">
    <text evidence="12">The sequence shown here is derived from an EMBL/GenBank/DDBJ whole genome shotgun (WGS) entry which is preliminary data.</text>
</comment>
<dbReference type="NCBIfam" id="TIGR02150">
    <property type="entry name" value="IPP_isom_1"/>
    <property type="match status" value="1"/>
</dbReference>
<dbReference type="InterPro" id="IPR011876">
    <property type="entry name" value="IsopentenylPP_isomerase_typ1"/>
</dbReference>